<feature type="compositionally biased region" description="Basic and acidic residues" evidence="7">
    <location>
        <begin position="164"/>
        <end position="181"/>
    </location>
</feature>
<accession>A0A8S1EXU6</accession>
<dbReference type="PROSITE" id="PS00973">
    <property type="entry name" value="USP_2"/>
    <property type="match status" value="1"/>
</dbReference>
<evidence type="ECO:0000313" key="11">
    <source>
        <dbReference type="Proteomes" id="UP000494206"/>
    </source>
</evidence>
<feature type="domain" description="USP" evidence="8">
    <location>
        <begin position="198"/>
        <end position="502"/>
    </location>
</feature>
<comment type="catalytic activity">
    <reaction evidence="6">
        <text>Thiol-dependent hydrolysis of ester, thioester, amide, peptide and isopeptide bonds formed by the C-terminal Gly of ubiquitin (a 76-residue protein attached to proteins as an intracellular targeting signal).</text>
        <dbReference type="EC" id="3.4.19.12"/>
    </reaction>
</comment>
<dbReference type="GO" id="GO:0016579">
    <property type="term" value="P:protein deubiquitination"/>
    <property type="evidence" value="ECO:0007669"/>
    <property type="project" value="InterPro"/>
</dbReference>
<dbReference type="GO" id="GO:0006508">
    <property type="term" value="P:proteolysis"/>
    <property type="evidence" value="ECO:0007669"/>
    <property type="project" value="UniProtKB-KW"/>
</dbReference>
<dbReference type="GO" id="GO:0005829">
    <property type="term" value="C:cytosol"/>
    <property type="evidence" value="ECO:0007669"/>
    <property type="project" value="TreeGrafter"/>
</dbReference>
<keyword evidence="2" id="KW-0479">Metal-binding</keyword>
<dbReference type="InterPro" id="IPR001394">
    <property type="entry name" value="Peptidase_C19_UCH"/>
</dbReference>
<dbReference type="InterPro" id="IPR001607">
    <property type="entry name" value="Znf_UBP"/>
</dbReference>
<dbReference type="InterPro" id="IPR018200">
    <property type="entry name" value="USP_CS"/>
</dbReference>
<keyword evidence="6" id="KW-0645">Protease</keyword>
<evidence type="ECO:0000259" key="8">
    <source>
        <dbReference type="PROSITE" id="PS50235"/>
    </source>
</evidence>
<protein>
    <recommendedName>
        <fullName evidence="6">Ubiquitin carboxyl-terminal hydrolase</fullName>
        <ecNumber evidence="6">3.4.19.12</ecNumber>
    </recommendedName>
</protein>
<dbReference type="GO" id="GO:0004843">
    <property type="term" value="F:cysteine-type deubiquitinase activity"/>
    <property type="evidence" value="ECO:0007669"/>
    <property type="project" value="UniProtKB-UniRule"/>
</dbReference>
<feature type="region of interest" description="Disordered" evidence="7">
    <location>
        <begin position="155"/>
        <end position="199"/>
    </location>
</feature>
<name>A0A8S1EXU6_9PELO</name>
<comment type="similarity">
    <text evidence="1 6">Belongs to the peptidase C19 family.</text>
</comment>
<evidence type="ECO:0000259" key="9">
    <source>
        <dbReference type="PROSITE" id="PS50271"/>
    </source>
</evidence>
<keyword evidence="4" id="KW-0862">Zinc</keyword>
<gene>
    <name evidence="10" type="ORF">CBOVIS_LOCUS10324</name>
</gene>
<feature type="domain" description="UBP-type" evidence="9">
    <location>
        <begin position="1"/>
        <end position="108"/>
    </location>
</feature>
<evidence type="ECO:0000256" key="5">
    <source>
        <dbReference type="PROSITE-ProRule" id="PRU00502"/>
    </source>
</evidence>
<evidence type="ECO:0000256" key="3">
    <source>
        <dbReference type="ARBA" id="ARBA00022771"/>
    </source>
</evidence>
<evidence type="ECO:0000256" key="1">
    <source>
        <dbReference type="ARBA" id="ARBA00009085"/>
    </source>
</evidence>
<organism evidence="10 11">
    <name type="scientific">Caenorhabditis bovis</name>
    <dbReference type="NCBI Taxonomy" id="2654633"/>
    <lineage>
        <taxon>Eukaryota</taxon>
        <taxon>Metazoa</taxon>
        <taxon>Ecdysozoa</taxon>
        <taxon>Nematoda</taxon>
        <taxon>Chromadorea</taxon>
        <taxon>Rhabditida</taxon>
        <taxon>Rhabditina</taxon>
        <taxon>Rhabditomorpha</taxon>
        <taxon>Rhabditoidea</taxon>
        <taxon>Rhabditidae</taxon>
        <taxon>Peloderinae</taxon>
        <taxon>Caenorhabditis</taxon>
    </lineage>
</organism>
<comment type="caution">
    <text evidence="10">The sequence shown here is derived from an EMBL/GenBank/DDBJ whole genome shotgun (WGS) entry which is preliminary data.</text>
</comment>
<dbReference type="InterPro" id="IPR013083">
    <property type="entry name" value="Znf_RING/FYVE/PHD"/>
</dbReference>
<dbReference type="GO" id="GO:0005634">
    <property type="term" value="C:nucleus"/>
    <property type="evidence" value="ECO:0007669"/>
    <property type="project" value="TreeGrafter"/>
</dbReference>
<dbReference type="SUPFAM" id="SSF57850">
    <property type="entry name" value="RING/U-box"/>
    <property type="match status" value="1"/>
</dbReference>
<evidence type="ECO:0000256" key="2">
    <source>
        <dbReference type="ARBA" id="ARBA00022723"/>
    </source>
</evidence>
<dbReference type="PROSITE" id="PS50235">
    <property type="entry name" value="USP_3"/>
    <property type="match status" value="1"/>
</dbReference>
<evidence type="ECO:0000256" key="7">
    <source>
        <dbReference type="SAM" id="MobiDB-lite"/>
    </source>
</evidence>
<dbReference type="Gene3D" id="3.30.40.10">
    <property type="entry name" value="Zinc/RING finger domain, C3HC4 (zinc finger)"/>
    <property type="match status" value="1"/>
</dbReference>
<dbReference type="Proteomes" id="UP000494206">
    <property type="component" value="Unassembled WGS sequence"/>
</dbReference>
<dbReference type="AlphaFoldDB" id="A0A8S1EXU6"/>
<evidence type="ECO:0000256" key="6">
    <source>
        <dbReference type="RuleBase" id="RU366025"/>
    </source>
</evidence>
<dbReference type="InterPro" id="IPR028889">
    <property type="entry name" value="USP"/>
</dbReference>
<feature type="region of interest" description="Disordered" evidence="7">
    <location>
        <begin position="117"/>
        <end position="136"/>
    </location>
</feature>
<dbReference type="GO" id="GO:0008270">
    <property type="term" value="F:zinc ion binding"/>
    <property type="evidence" value="ECO:0007669"/>
    <property type="project" value="UniProtKB-KW"/>
</dbReference>
<dbReference type="SMART" id="SM00290">
    <property type="entry name" value="ZnF_UBP"/>
    <property type="match status" value="1"/>
</dbReference>
<dbReference type="Pfam" id="PF00443">
    <property type="entry name" value="UCH"/>
    <property type="match status" value="1"/>
</dbReference>
<dbReference type="EMBL" id="CADEPM010000007">
    <property type="protein sequence ID" value="CAB3408555.1"/>
    <property type="molecule type" value="Genomic_DNA"/>
</dbReference>
<evidence type="ECO:0000256" key="4">
    <source>
        <dbReference type="ARBA" id="ARBA00022833"/>
    </source>
</evidence>
<dbReference type="InterPro" id="IPR050164">
    <property type="entry name" value="Peptidase_C19"/>
</dbReference>
<dbReference type="PROSITE" id="PS00972">
    <property type="entry name" value="USP_1"/>
    <property type="match status" value="1"/>
</dbReference>
<reference evidence="10 11" key="1">
    <citation type="submission" date="2020-04" db="EMBL/GenBank/DDBJ databases">
        <authorList>
            <person name="Laetsch R D."/>
            <person name="Stevens L."/>
            <person name="Kumar S."/>
            <person name="Blaxter L. M."/>
        </authorList>
    </citation>
    <scope>NUCLEOTIDE SEQUENCE [LARGE SCALE GENOMIC DNA]</scope>
</reference>
<keyword evidence="6" id="KW-0833">Ubl conjugation pathway</keyword>
<dbReference type="PROSITE" id="PS50271">
    <property type="entry name" value="ZF_UBP"/>
    <property type="match status" value="1"/>
</dbReference>
<dbReference type="SUPFAM" id="SSF54001">
    <property type="entry name" value="Cysteine proteinases"/>
    <property type="match status" value="1"/>
</dbReference>
<keyword evidence="6" id="KW-0788">Thiol protease</keyword>
<keyword evidence="11" id="KW-1185">Reference proteome</keyword>
<dbReference type="InterPro" id="IPR038765">
    <property type="entry name" value="Papain-like_cys_pep_sf"/>
</dbReference>
<dbReference type="Gene3D" id="3.90.70.10">
    <property type="entry name" value="Cysteine proteinases"/>
    <property type="match status" value="1"/>
</dbReference>
<feature type="compositionally biased region" description="Polar residues" evidence="7">
    <location>
        <begin position="185"/>
        <end position="199"/>
    </location>
</feature>
<sequence length="506" mass="58206">MISKKEELEELNFLDRNTNRNRMPEFFKTFCCKCDSGCDRSMICLHCGDINCGRDDSEHAIKHSKIYKHPVAMDCITFDIYCYEHDDSVQLDFETPLKSLIKSLKILFERVDFIDESDEDEENAAPPNSVKETDSAEAVIVPQLAKEFKEISVGKTKQKPKRLSNAEKKALKKKEREEMSKGSKKSSPIENNDTSNPRGLKNLGNTCFMNAALQSLFSIPEFQEAMCNLKDEFEDGGKKIPLTDFPLLSETKKLAIELVKKSIRDCHNPTNFRKCFITHCPRFRGFQQHDAHEFLRYFIDELHTELKKAEKDAESTAITEIFEGKLNSRVICLSCKNRSNKIDAFMDLSLDVPKSNNVRLTDCLKDFFELEILDKFEKYECSKCRTKQASSKQMFIKKLPEVLCLQLKRFQSNGGKNSSLIEYPMEKLSLDFYLAEDAEEVGIEYDLTSIVVHIGHGTGSGHYIAFGKRGSRWYQFDDAQTRICAPYELLKQKAYVLFYTKRVSST</sequence>
<dbReference type="OrthoDB" id="21192at2759"/>
<keyword evidence="6" id="KW-0378">Hydrolase</keyword>
<proteinExistence type="inferred from homology"/>
<evidence type="ECO:0000313" key="10">
    <source>
        <dbReference type="EMBL" id="CAB3408555.1"/>
    </source>
</evidence>
<dbReference type="PANTHER" id="PTHR24006">
    <property type="entry name" value="UBIQUITIN CARBOXYL-TERMINAL HYDROLASE"/>
    <property type="match status" value="1"/>
</dbReference>
<dbReference type="EC" id="3.4.19.12" evidence="6"/>
<keyword evidence="3 5" id="KW-0863">Zinc-finger</keyword>
<dbReference type="Pfam" id="PF02148">
    <property type="entry name" value="zf-UBP"/>
    <property type="match status" value="1"/>
</dbReference>